<dbReference type="AlphaFoldDB" id="A0A023B826"/>
<dbReference type="EMBL" id="AFNH02000479">
    <property type="protein sequence ID" value="EZG68211.1"/>
    <property type="molecule type" value="Genomic_DNA"/>
</dbReference>
<sequence length="176" mass="20094">MLSGLERRRRDKLQQQGIYSTHKSAHFTSPLGLPCNPQTSPLLCGNITDITDPTKPADELRRERRERKEDRERVRDINNKYKELTGDLPRNRGRRTGERATGERTTGDRTTGDRTTGDRTTGDRANRKRERAGQPGHINEVFDSTAKLDPFADDPFADDPFPDDPFPDDPFIDNMD</sequence>
<feature type="compositionally biased region" description="Acidic residues" evidence="1">
    <location>
        <begin position="151"/>
        <end position="176"/>
    </location>
</feature>
<organism evidence="2 3">
    <name type="scientific">Gregarina niphandrodes</name>
    <name type="common">Septate eugregarine</name>
    <dbReference type="NCBI Taxonomy" id="110365"/>
    <lineage>
        <taxon>Eukaryota</taxon>
        <taxon>Sar</taxon>
        <taxon>Alveolata</taxon>
        <taxon>Apicomplexa</taxon>
        <taxon>Conoidasida</taxon>
        <taxon>Gregarinasina</taxon>
        <taxon>Eugregarinorida</taxon>
        <taxon>Gregarinidae</taxon>
        <taxon>Gregarina</taxon>
    </lineage>
</organism>
<reference evidence="2" key="1">
    <citation type="submission" date="2013-12" db="EMBL/GenBank/DDBJ databases">
        <authorList>
            <person name="Omoto C.K."/>
            <person name="Sibley D."/>
            <person name="Venepally P."/>
            <person name="Hadjithomas M."/>
            <person name="Karamycheva S."/>
            <person name="Brunk B."/>
            <person name="Roos D."/>
            <person name="Caler E."/>
            <person name="Lorenzi H."/>
        </authorList>
    </citation>
    <scope>NUCLEOTIDE SEQUENCE</scope>
</reference>
<evidence type="ECO:0000256" key="1">
    <source>
        <dbReference type="SAM" id="MobiDB-lite"/>
    </source>
</evidence>
<comment type="caution">
    <text evidence="2">The sequence shown here is derived from an EMBL/GenBank/DDBJ whole genome shotgun (WGS) entry which is preliminary data.</text>
</comment>
<dbReference type="GeneID" id="22912317"/>
<evidence type="ECO:0000313" key="3">
    <source>
        <dbReference type="Proteomes" id="UP000019763"/>
    </source>
</evidence>
<name>A0A023B826_GRENI</name>
<feature type="region of interest" description="Disordered" evidence="1">
    <location>
        <begin position="1"/>
        <end position="32"/>
    </location>
</feature>
<dbReference type="RefSeq" id="XP_011130033.1">
    <property type="nucleotide sequence ID" value="XM_011131731.1"/>
</dbReference>
<protein>
    <submittedName>
        <fullName evidence="2">Uncharacterized protein</fullName>
    </submittedName>
</protein>
<feature type="region of interest" description="Disordered" evidence="1">
    <location>
        <begin position="46"/>
        <end position="176"/>
    </location>
</feature>
<keyword evidence="3" id="KW-1185">Reference proteome</keyword>
<dbReference type="Proteomes" id="UP000019763">
    <property type="component" value="Unassembled WGS sequence"/>
</dbReference>
<proteinExistence type="predicted"/>
<feature type="compositionally biased region" description="Basic and acidic residues" evidence="1">
    <location>
        <begin position="55"/>
        <end position="85"/>
    </location>
</feature>
<evidence type="ECO:0000313" key="2">
    <source>
        <dbReference type="EMBL" id="EZG68211.1"/>
    </source>
</evidence>
<accession>A0A023B826</accession>
<gene>
    <name evidence="2" type="ORF">GNI_063320</name>
</gene>
<feature type="compositionally biased region" description="Basic and acidic residues" evidence="1">
    <location>
        <begin position="95"/>
        <end position="125"/>
    </location>
</feature>
<dbReference type="VEuPathDB" id="CryptoDB:GNI_063320"/>